<dbReference type="PROSITE" id="PS51819">
    <property type="entry name" value="VOC"/>
    <property type="match status" value="1"/>
</dbReference>
<protein>
    <submittedName>
        <fullName evidence="8">LAO/AO transport system ATPase</fullName>
    </submittedName>
</protein>
<sequence>MNEQARKIREGDARALARLATGIENRDAQALETLRELEPFAGHARIVGITGPPGAGKSTLVDALAVELRKRGKTLAILAVDPSSRNTGGAILGDRIRMQQHHADPGIFIRSMATRGTLGGMARATADLARLMDAAGKDYVVIETVGVGQDEIEITSVAQVTVVVLVPGMGDDVQALKAGIMEIADIFVINKSDHPGAERVEMELHAEGFTCPVIRTVASEGMGISSLVEAINAPPHRATEPRPLGSDRAGASIDHLGIAVQSLEDAIRFYESLGLAVVRRETVATEKVDAAMLPVGNSRIELLQASAPDSPIAKFLQKRGPGLHHVALRVPDLNAAVAGLKASGARLLNEPRAGAGGHIYVFVHPASTGGVLLELIQESTN</sequence>
<reference evidence="8" key="1">
    <citation type="submission" date="2006-10" db="EMBL/GenBank/DDBJ databases">
        <title>Complete sequence of Solibacter usitatus Ellin6076.</title>
        <authorList>
            <consortium name="US DOE Joint Genome Institute"/>
            <person name="Copeland A."/>
            <person name="Lucas S."/>
            <person name="Lapidus A."/>
            <person name="Barry K."/>
            <person name="Detter J.C."/>
            <person name="Glavina del Rio T."/>
            <person name="Hammon N."/>
            <person name="Israni S."/>
            <person name="Dalin E."/>
            <person name="Tice H."/>
            <person name="Pitluck S."/>
            <person name="Thompson L.S."/>
            <person name="Brettin T."/>
            <person name="Bruce D."/>
            <person name="Han C."/>
            <person name="Tapia R."/>
            <person name="Gilna P."/>
            <person name="Schmutz J."/>
            <person name="Larimer F."/>
            <person name="Land M."/>
            <person name="Hauser L."/>
            <person name="Kyrpides N."/>
            <person name="Mikhailova N."/>
            <person name="Janssen P.H."/>
            <person name="Kuske C.R."/>
            <person name="Richardson P."/>
        </authorList>
    </citation>
    <scope>NUCLEOTIDE SEQUENCE</scope>
    <source>
        <strain evidence="8">Ellin6076</strain>
    </source>
</reference>
<dbReference type="GO" id="GO:0005525">
    <property type="term" value="F:GTP binding"/>
    <property type="evidence" value="ECO:0007669"/>
    <property type="project" value="UniProtKB-KW"/>
</dbReference>
<evidence type="ECO:0000256" key="6">
    <source>
        <dbReference type="ARBA" id="ARBA00023186"/>
    </source>
</evidence>
<dbReference type="CDD" id="cd03114">
    <property type="entry name" value="MMAA-like"/>
    <property type="match status" value="1"/>
</dbReference>
<dbReference type="NCBIfam" id="TIGR03081">
    <property type="entry name" value="metmalonyl_epim"/>
    <property type="match status" value="1"/>
</dbReference>
<dbReference type="InterPro" id="IPR005129">
    <property type="entry name" value="GTPase_ArgK"/>
</dbReference>
<dbReference type="InterPro" id="IPR052040">
    <property type="entry name" value="GTPase/Isobutyryl-CoA_mutase"/>
</dbReference>
<dbReference type="KEGG" id="sus:Acid_7059"/>
<dbReference type="InterPro" id="IPR037523">
    <property type="entry name" value="VOC_core"/>
</dbReference>
<dbReference type="Pfam" id="PF13669">
    <property type="entry name" value="Glyoxalase_4"/>
    <property type="match status" value="1"/>
</dbReference>
<dbReference type="Pfam" id="PF03308">
    <property type="entry name" value="MeaB"/>
    <property type="match status" value="1"/>
</dbReference>
<dbReference type="OrthoDB" id="9778292at2"/>
<keyword evidence="5" id="KW-0342">GTP-binding</keyword>
<dbReference type="Gene3D" id="3.40.50.300">
    <property type="entry name" value="P-loop containing nucleotide triphosphate hydrolases"/>
    <property type="match status" value="1"/>
</dbReference>
<keyword evidence="6" id="KW-0143">Chaperone</keyword>
<keyword evidence="3" id="KW-0547">Nucleotide-binding</keyword>
<evidence type="ECO:0000259" key="7">
    <source>
        <dbReference type="PROSITE" id="PS51819"/>
    </source>
</evidence>
<dbReference type="GO" id="GO:0003924">
    <property type="term" value="F:GTPase activity"/>
    <property type="evidence" value="ECO:0007669"/>
    <property type="project" value="InterPro"/>
</dbReference>
<dbReference type="eggNOG" id="COG1703">
    <property type="taxonomic scope" value="Bacteria"/>
</dbReference>
<name>Q01QU8_SOLUE</name>
<dbReference type="AlphaFoldDB" id="Q01QU8"/>
<dbReference type="CDD" id="cd07249">
    <property type="entry name" value="MMCE"/>
    <property type="match status" value="1"/>
</dbReference>
<gene>
    <name evidence="8" type="ordered locus">Acid_7059</name>
</gene>
<dbReference type="SMART" id="SM00382">
    <property type="entry name" value="AAA"/>
    <property type="match status" value="1"/>
</dbReference>
<keyword evidence="4" id="KW-0378">Hydrolase</keyword>
<dbReference type="STRING" id="234267.Acid_7059"/>
<evidence type="ECO:0000256" key="4">
    <source>
        <dbReference type="ARBA" id="ARBA00022801"/>
    </source>
</evidence>
<dbReference type="NCBIfam" id="TIGR00750">
    <property type="entry name" value="lao"/>
    <property type="match status" value="1"/>
</dbReference>
<dbReference type="PANTHER" id="PTHR43087">
    <property type="entry name" value="LYSINE/ARGININE/ORNITHINE TRANSPORT SYSTEM KINASE"/>
    <property type="match status" value="1"/>
</dbReference>
<evidence type="ECO:0000313" key="8">
    <source>
        <dbReference type="EMBL" id="ABJ87972.1"/>
    </source>
</evidence>
<dbReference type="Gene3D" id="3.10.180.10">
    <property type="entry name" value="2,3-Dihydroxybiphenyl 1,2-Dioxygenase, domain 1"/>
    <property type="match status" value="1"/>
</dbReference>
<accession>Q01QU8</accession>
<feature type="domain" description="VOC" evidence="7">
    <location>
        <begin position="252"/>
        <end position="378"/>
    </location>
</feature>
<dbReference type="HOGENOM" id="CLU_043725_1_1_0"/>
<evidence type="ECO:0000256" key="5">
    <source>
        <dbReference type="ARBA" id="ARBA00023134"/>
    </source>
</evidence>
<dbReference type="InterPro" id="IPR027417">
    <property type="entry name" value="P-loop_NTPase"/>
</dbReference>
<dbReference type="InterPro" id="IPR003593">
    <property type="entry name" value="AAA+_ATPase"/>
</dbReference>
<dbReference type="InterPro" id="IPR029068">
    <property type="entry name" value="Glyas_Bleomycin-R_OHBP_Dase"/>
</dbReference>
<evidence type="ECO:0000256" key="3">
    <source>
        <dbReference type="ARBA" id="ARBA00022741"/>
    </source>
</evidence>
<dbReference type="PANTHER" id="PTHR43087:SF1">
    <property type="entry name" value="LAO_AO TRANSPORT SYSTEM ATPASE"/>
    <property type="match status" value="1"/>
</dbReference>
<organism evidence="8">
    <name type="scientific">Solibacter usitatus (strain Ellin6076)</name>
    <dbReference type="NCBI Taxonomy" id="234267"/>
    <lineage>
        <taxon>Bacteria</taxon>
        <taxon>Pseudomonadati</taxon>
        <taxon>Acidobacteriota</taxon>
        <taxon>Terriglobia</taxon>
        <taxon>Bryobacterales</taxon>
        <taxon>Solibacteraceae</taxon>
        <taxon>Candidatus Solibacter</taxon>
    </lineage>
</organism>
<dbReference type="SUPFAM" id="SSF54593">
    <property type="entry name" value="Glyoxalase/Bleomycin resistance protein/Dihydroxybiphenyl dioxygenase"/>
    <property type="match status" value="1"/>
</dbReference>
<comment type="similarity">
    <text evidence="1">Belongs to the methylmalonyl-CoA epimerase family.</text>
</comment>
<dbReference type="InParanoid" id="Q01QU8"/>
<evidence type="ECO:0000256" key="1">
    <source>
        <dbReference type="ARBA" id="ARBA00009308"/>
    </source>
</evidence>
<proteinExistence type="inferred from homology"/>
<dbReference type="InterPro" id="IPR017515">
    <property type="entry name" value="MeMalonyl-CoA_epimerase"/>
</dbReference>
<evidence type="ECO:0000256" key="2">
    <source>
        <dbReference type="ARBA" id="ARBA00009625"/>
    </source>
</evidence>
<dbReference type="SUPFAM" id="SSF52540">
    <property type="entry name" value="P-loop containing nucleoside triphosphate hydrolases"/>
    <property type="match status" value="1"/>
</dbReference>
<comment type="similarity">
    <text evidence="2">Belongs to the SIMIBI class G3E GTPase family. ArgK/MeaB subfamily.</text>
</comment>
<dbReference type="EMBL" id="CP000473">
    <property type="protein sequence ID" value="ABJ87972.1"/>
    <property type="molecule type" value="Genomic_DNA"/>
</dbReference>